<reference evidence="2 3" key="1">
    <citation type="submission" date="2020-10" db="EMBL/GenBank/DDBJ databases">
        <title>Myceligenerans pegani sp. nov., an endophytic actinomycete isolated from Peganum harmala L. in Xinjiang, China.</title>
        <authorList>
            <person name="Xin L."/>
        </authorList>
    </citation>
    <scope>NUCLEOTIDE SEQUENCE [LARGE SCALE GENOMIC DNA]</scope>
    <source>
        <strain evidence="2 3">TRM65318</strain>
    </source>
</reference>
<dbReference type="Gene3D" id="3.40.190.10">
    <property type="entry name" value="Periplasmic binding protein-like II"/>
    <property type="match status" value="2"/>
</dbReference>
<feature type="signal peptide" evidence="1">
    <location>
        <begin position="1"/>
        <end position="35"/>
    </location>
</feature>
<gene>
    <name evidence="2" type="ORF">IHE71_22130</name>
</gene>
<dbReference type="EMBL" id="JADAQT010000108">
    <property type="protein sequence ID" value="MBE1878399.1"/>
    <property type="molecule type" value="Genomic_DNA"/>
</dbReference>
<keyword evidence="1" id="KW-0732">Signal</keyword>
<accession>A0ABR9N404</accession>
<dbReference type="PANTHER" id="PTHR43649:SF14">
    <property type="entry name" value="BLR3389 PROTEIN"/>
    <property type="match status" value="1"/>
</dbReference>
<comment type="caution">
    <text evidence="2">The sequence shown here is derived from an EMBL/GenBank/DDBJ whole genome shotgun (WGS) entry which is preliminary data.</text>
</comment>
<sequence length="439" mass="46544">MTKHLSRRGAARTLTGTAVVALGALALSACSSGGAAQREAAEFSATYDGPAVTLSYWNGFTGGDGPFMQGLVDRFNEEHDNITVESNTVEWAEFYQKLPAAVTAGEGPDVGVMHVEQLSSNAARGVIDPVDPLLDGLGLTADDFTSAIWDAIEHDGARYGVPLDVHSLAMYYNTEHFEDAGIAEAPTDAESFAEALDALQEAGYEHPFWMPARWPGHLMFLSGQWQGGGEPYAADGSAATFDSPEGVASLEWMRSVVDDGYSPGDVAQDAQYVAFKNGETSITFDGIWQINDLEESGLPYAAAPVPAVLGEPAVWASSHQFFLPHQQSPDADKVAAAQVFIAWMSEHSGDWAQAGMIPARESVRTSGVLDGTVQEPIAEAIDTMRFLPPVPGLGTIQSETLEVAVADGVLGVRSPEAALSEESGRATSLMEENLARFGG</sequence>
<evidence type="ECO:0000313" key="3">
    <source>
        <dbReference type="Proteomes" id="UP000625527"/>
    </source>
</evidence>
<dbReference type="Pfam" id="PF13416">
    <property type="entry name" value="SBP_bac_8"/>
    <property type="match status" value="1"/>
</dbReference>
<dbReference type="InterPro" id="IPR006059">
    <property type="entry name" value="SBP"/>
</dbReference>
<name>A0ABR9N404_9MICO</name>
<proteinExistence type="predicted"/>
<dbReference type="InterPro" id="IPR050490">
    <property type="entry name" value="Bact_solute-bd_prot1"/>
</dbReference>
<dbReference type="Proteomes" id="UP000625527">
    <property type="component" value="Unassembled WGS sequence"/>
</dbReference>
<dbReference type="PROSITE" id="PS51257">
    <property type="entry name" value="PROKAR_LIPOPROTEIN"/>
    <property type="match status" value="1"/>
</dbReference>
<dbReference type="PANTHER" id="PTHR43649">
    <property type="entry name" value="ARABINOSE-BINDING PROTEIN-RELATED"/>
    <property type="match status" value="1"/>
</dbReference>
<dbReference type="SUPFAM" id="SSF53850">
    <property type="entry name" value="Periplasmic binding protein-like II"/>
    <property type="match status" value="1"/>
</dbReference>
<organism evidence="2 3">
    <name type="scientific">Myceligenerans pegani</name>
    <dbReference type="NCBI Taxonomy" id="2776917"/>
    <lineage>
        <taxon>Bacteria</taxon>
        <taxon>Bacillati</taxon>
        <taxon>Actinomycetota</taxon>
        <taxon>Actinomycetes</taxon>
        <taxon>Micrococcales</taxon>
        <taxon>Promicromonosporaceae</taxon>
        <taxon>Myceligenerans</taxon>
    </lineage>
</organism>
<dbReference type="CDD" id="cd14748">
    <property type="entry name" value="PBP2_UgpB"/>
    <property type="match status" value="1"/>
</dbReference>
<evidence type="ECO:0000256" key="1">
    <source>
        <dbReference type="SAM" id="SignalP"/>
    </source>
</evidence>
<evidence type="ECO:0000313" key="2">
    <source>
        <dbReference type="EMBL" id="MBE1878399.1"/>
    </source>
</evidence>
<protein>
    <submittedName>
        <fullName evidence="2">ABC transporter substrate-binding protein</fullName>
    </submittedName>
</protein>
<dbReference type="RefSeq" id="WP_192864925.1">
    <property type="nucleotide sequence ID" value="NZ_JADAQT010000108.1"/>
</dbReference>
<feature type="chain" id="PRO_5047406479" evidence="1">
    <location>
        <begin position="36"/>
        <end position="439"/>
    </location>
</feature>
<keyword evidence="3" id="KW-1185">Reference proteome</keyword>